<evidence type="ECO:0000313" key="1">
    <source>
        <dbReference type="EMBL" id="ODS22790.1"/>
    </source>
</evidence>
<dbReference type="InterPro" id="IPR010710">
    <property type="entry name" value="DUF1289"/>
</dbReference>
<evidence type="ECO:0008006" key="3">
    <source>
        <dbReference type="Google" id="ProtNLM"/>
    </source>
</evidence>
<sequence>MSTNSYFLTDLEDSSSLEKPVKSPCISICALDDNDICTGCFRSADEITGWGHYSNKQKREVLAQTYKREKEVNPFL</sequence>
<gene>
    <name evidence="1" type="ORF">AB835_12215</name>
</gene>
<protein>
    <recommendedName>
        <fullName evidence="3">DUF1289 domain-containing protein</fullName>
    </recommendedName>
</protein>
<dbReference type="PANTHER" id="PTHR35175">
    <property type="entry name" value="DUF1289 DOMAIN-CONTAINING PROTEIN"/>
    <property type="match status" value="1"/>
</dbReference>
<dbReference type="Proteomes" id="UP000242502">
    <property type="component" value="Unassembled WGS sequence"/>
</dbReference>
<dbReference type="Pfam" id="PF06945">
    <property type="entry name" value="DUF1289"/>
    <property type="match status" value="1"/>
</dbReference>
<comment type="caution">
    <text evidence="1">The sequence shown here is derived from an EMBL/GenBank/DDBJ whole genome shotgun (WGS) entry which is preliminary data.</text>
</comment>
<dbReference type="PANTHER" id="PTHR35175:SF2">
    <property type="entry name" value="DUF1289 DOMAIN-CONTAINING PROTEIN"/>
    <property type="match status" value="1"/>
</dbReference>
<organism evidence="1 2">
    <name type="scientific">Candidatus Endobugula sertula</name>
    <name type="common">Bugula neritina bacterial symbiont</name>
    <dbReference type="NCBI Taxonomy" id="62101"/>
    <lineage>
        <taxon>Bacteria</taxon>
        <taxon>Pseudomonadati</taxon>
        <taxon>Pseudomonadota</taxon>
        <taxon>Gammaproteobacteria</taxon>
        <taxon>Cellvibrionales</taxon>
        <taxon>Cellvibrionaceae</taxon>
        <taxon>Candidatus Endobugula</taxon>
    </lineage>
</organism>
<dbReference type="AlphaFoldDB" id="A0A1D2QMJ0"/>
<accession>A0A1D2QMJ0</accession>
<name>A0A1D2QMJ0_9GAMM</name>
<reference evidence="1 2" key="1">
    <citation type="journal article" date="2016" name="Appl. Environ. Microbiol.">
        <title>Lack of Overt Genome Reduction in the Bryostatin-Producing Bryozoan Symbiont "Candidatus Endobugula sertula".</title>
        <authorList>
            <person name="Miller I.J."/>
            <person name="Vanee N."/>
            <person name="Fong S.S."/>
            <person name="Lim-Fong G.E."/>
            <person name="Kwan J.C."/>
        </authorList>
    </citation>
    <scope>NUCLEOTIDE SEQUENCE [LARGE SCALE GENOMIC DNA]</scope>
    <source>
        <strain evidence="1">AB1-4</strain>
    </source>
</reference>
<evidence type="ECO:0000313" key="2">
    <source>
        <dbReference type="Proteomes" id="UP000242502"/>
    </source>
</evidence>
<proteinExistence type="predicted"/>
<dbReference type="STRING" id="62101.AB835_12215"/>
<dbReference type="EMBL" id="MDLC01000052">
    <property type="protein sequence ID" value="ODS22790.1"/>
    <property type="molecule type" value="Genomic_DNA"/>
</dbReference>